<name>A0A165KX33_9APHY</name>
<accession>A0A165KX33</accession>
<evidence type="ECO:0000313" key="2">
    <source>
        <dbReference type="Proteomes" id="UP000076727"/>
    </source>
</evidence>
<evidence type="ECO:0000313" key="1">
    <source>
        <dbReference type="EMBL" id="KZT63699.1"/>
    </source>
</evidence>
<keyword evidence="2" id="KW-1185">Reference proteome</keyword>
<organism evidence="1 2">
    <name type="scientific">Daedalea quercina L-15889</name>
    <dbReference type="NCBI Taxonomy" id="1314783"/>
    <lineage>
        <taxon>Eukaryota</taxon>
        <taxon>Fungi</taxon>
        <taxon>Dikarya</taxon>
        <taxon>Basidiomycota</taxon>
        <taxon>Agaricomycotina</taxon>
        <taxon>Agaricomycetes</taxon>
        <taxon>Polyporales</taxon>
        <taxon>Fomitopsis</taxon>
    </lineage>
</organism>
<dbReference type="Proteomes" id="UP000076727">
    <property type="component" value="Unassembled WGS sequence"/>
</dbReference>
<dbReference type="AlphaFoldDB" id="A0A165KX33"/>
<dbReference type="OrthoDB" id="10006218at2759"/>
<reference evidence="1 2" key="1">
    <citation type="journal article" date="2016" name="Mol. Biol. Evol.">
        <title>Comparative Genomics of Early-Diverging Mushroom-Forming Fungi Provides Insights into the Origins of Lignocellulose Decay Capabilities.</title>
        <authorList>
            <person name="Nagy L.G."/>
            <person name="Riley R."/>
            <person name="Tritt A."/>
            <person name="Adam C."/>
            <person name="Daum C."/>
            <person name="Floudas D."/>
            <person name="Sun H."/>
            <person name="Yadav J.S."/>
            <person name="Pangilinan J."/>
            <person name="Larsson K.H."/>
            <person name="Matsuura K."/>
            <person name="Barry K."/>
            <person name="Labutti K."/>
            <person name="Kuo R."/>
            <person name="Ohm R.A."/>
            <person name="Bhattacharya S.S."/>
            <person name="Shirouzu T."/>
            <person name="Yoshinaga Y."/>
            <person name="Martin F.M."/>
            <person name="Grigoriev I.V."/>
            <person name="Hibbett D.S."/>
        </authorList>
    </citation>
    <scope>NUCLEOTIDE SEQUENCE [LARGE SCALE GENOMIC DNA]</scope>
    <source>
        <strain evidence="1 2">L-15889</strain>
    </source>
</reference>
<protein>
    <recommendedName>
        <fullName evidence="3">Methyltransferase domain-containing protein</fullName>
    </recommendedName>
</protein>
<evidence type="ECO:0008006" key="3">
    <source>
        <dbReference type="Google" id="ProtNLM"/>
    </source>
</evidence>
<dbReference type="STRING" id="1314783.A0A165KX33"/>
<sequence>MMAPPRRLLCQLFCASVFLASVALLSRYSVHGLAIRSIHSTQRRKTTEQLVYMAEKRYGETIAMRHELAQQRGLYKSVMPNISTISQLFPPTFSCPYPPALVGASWICGLGRLAETEQCSVYSIAPMNDTFATRMAKAVPTCSTTAYTPGPEGFGSGRVYMTTSVRGYARGRGWVGLGPVTPTASENPRLVQQRRDVGYDALRDPHNYTYTLGRLLGSDRHSRVTNVLRIDLPFSEMTRALASLPVPLLSKEDDAPWVLPVEQLVLVLRLGQGEAEVPEGFPSFCDWWESLERVGLRPFAVGVREDNMLEYSFFNIRALHSFAHSS</sequence>
<gene>
    <name evidence="1" type="ORF">DAEQUDRAFT_100093</name>
</gene>
<proteinExistence type="predicted"/>
<dbReference type="EMBL" id="KV429163">
    <property type="protein sequence ID" value="KZT63699.1"/>
    <property type="molecule type" value="Genomic_DNA"/>
</dbReference>